<dbReference type="EMBL" id="JAEPCM010000331">
    <property type="protein sequence ID" value="MCG7946622.1"/>
    <property type="molecule type" value="Genomic_DNA"/>
</dbReference>
<feature type="transmembrane region" description="Helical" evidence="1">
    <location>
        <begin position="52"/>
        <end position="79"/>
    </location>
</feature>
<feature type="transmembrane region" description="Helical" evidence="1">
    <location>
        <begin position="138"/>
        <end position="159"/>
    </location>
</feature>
<feature type="transmembrane region" description="Helical" evidence="1">
    <location>
        <begin position="23"/>
        <end position="46"/>
    </location>
</feature>
<reference evidence="2" key="1">
    <citation type="journal article" date="2021" name="Proc. Natl. Acad. Sci. U.S.A.">
        <title>Global biogeography of chemosynthetic symbionts reveals both localized and globally distributed symbiont groups. .</title>
        <authorList>
            <person name="Osvatic J.T."/>
            <person name="Wilkins L.G.E."/>
            <person name="Leibrecht L."/>
            <person name="Leray M."/>
            <person name="Zauner S."/>
            <person name="Polzin J."/>
            <person name="Camacho Y."/>
            <person name="Gros O."/>
            <person name="van Gils J.A."/>
            <person name="Eisen J.A."/>
            <person name="Petersen J.M."/>
            <person name="Yuen B."/>
        </authorList>
    </citation>
    <scope>NUCLEOTIDE SEQUENCE</scope>
    <source>
        <strain evidence="2">MAGclacostrist064TRANS</strain>
    </source>
</reference>
<dbReference type="Proteomes" id="UP000886667">
    <property type="component" value="Unassembled WGS sequence"/>
</dbReference>
<protein>
    <submittedName>
        <fullName evidence="2">Uncharacterized protein</fullName>
    </submittedName>
</protein>
<keyword evidence="1" id="KW-0812">Transmembrane</keyword>
<keyword evidence="1" id="KW-1133">Transmembrane helix</keyword>
<sequence length="212" mass="23691">MAAAETLVKEIFGTIKDFIYRDIFYVIGGVSVLLSITLAFDIPLVYEGWSGLYLAVFGYVVGYVLQEIISIVGLTTTAYQQPNKLIRWFGFRFAPSEDWESLPPPEKVDLTLLRKCLDSHCGESCQKRINRTINLKQVGSSMASSLLITTGMLIVAAINHPGDTWYIPLAVSSFVLSIFLLIVNWLKQTQQNIMQLEVNRVCEECKGNATKG</sequence>
<organism evidence="2 3">
    <name type="scientific">Candidatus Thiodiazotropha taylori</name>
    <dbReference type="NCBI Taxonomy" id="2792791"/>
    <lineage>
        <taxon>Bacteria</taxon>
        <taxon>Pseudomonadati</taxon>
        <taxon>Pseudomonadota</taxon>
        <taxon>Gammaproteobacteria</taxon>
        <taxon>Chromatiales</taxon>
        <taxon>Sedimenticolaceae</taxon>
        <taxon>Candidatus Thiodiazotropha</taxon>
    </lineage>
</organism>
<keyword evidence="1" id="KW-0472">Membrane</keyword>
<feature type="transmembrane region" description="Helical" evidence="1">
    <location>
        <begin position="165"/>
        <end position="186"/>
    </location>
</feature>
<name>A0A9E4KD05_9GAMM</name>
<evidence type="ECO:0000313" key="2">
    <source>
        <dbReference type="EMBL" id="MCG7946622.1"/>
    </source>
</evidence>
<evidence type="ECO:0000256" key="1">
    <source>
        <dbReference type="SAM" id="Phobius"/>
    </source>
</evidence>
<accession>A0A9E4KD05</accession>
<dbReference type="AlphaFoldDB" id="A0A9E4KD05"/>
<proteinExistence type="predicted"/>
<comment type="caution">
    <text evidence="2">The sequence shown here is derived from an EMBL/GenBank/DDBJ whole genome shotgun (WGS) entry which is preliminary data.</text>
</comment>
<gene>
    <name evidence="2" type="ORF">JAZ07_09805</name>
</gene>
<evidence type="ECO:0000313" key="3">
    <source>
        <dbReference type="Proteomes" id="UP000886667"/>
    </source>
</evidence>